<evidence type="ECO:0000259" key="9">
    <source>
        <dbReference type="PROSITE" id="PS51194"/>
    </source>
</evidence>
<dbReference type="GO" id="GO:0043138">
    <property type="term" value="F:3'-5' DNA helicase activity"/>
    <property type="evidence" value="ECO:0007669"/>
    <property type="project" value="UniProtKB-EC"/>
</dbReference>
<dbReference type="PANTHER" id="PTHR13710:SF152">
    <property type="entry name" value="ATP-DEPENDENT DNA HELICASE Q5"/>
    <property type="match status" value="1"/>
</dbReference>
<evidence type="ECO:0000256" key="7">
    <source>
        <dbReference type="RuleBase" id="RU364117"/>
    </source>
</evidence>
<dbReference type="STRING" id="45607.A0A2T0FH31"/>
<comment type="catalytic activity">
    <reaction evidence="7">
        <text>ATP + H2O = ADP + phosphate + H(+)</text>
        <dbReference type="Rhea" id="RHEA:13065"/>
        <dbReference type="ChEBI" id="CHEBI:15377"/>
        <dbReference type="ChEBI" id="CHEBI:15378"/>
        <dbReference type="ChEBI" id="CHEBI:30616"/>
        <dbReference type="ChEBI" id="CHEBI:43474"/>
        <dbReference type="ChEBI" id="CHEBI:456216"/>
    </reaction>
</comment>
<dbReference type="PROSITE" id="PS51192">
    <property type="entry name" value="HELICASE_ATP_BIND_1"/>
    <property type="match status" value="1"/>
</dbReference>
<dbReference type="GO" id="GO:0016887">
    <property type="term" value="F:ATP hydrolysis activity"/>
    <property type="evidence" value="ECO:0007669"/>
    <property type="project" value="RHEA"/>
</dbReference>
<evidence type="ECO:0000313" key="11">
    <source>
        <dbReference type="Proteomes" id="UP000238350"/>
    </source>
</evidence>
<organism evidence="10 11">
    <name type="scientific">Wickerhamiella sorbophila</name>
    <dbReference type="NCBI Taxonomy" id="45607"/>
    <lineage>
        <taxon>Eukaryota</taxon>
        <taxon>Fungi</taxon>
        <taxon>Dikarya</taxon>
        <taxon>Ascomycota</taxon>
        <taxon>Saccharomycotina</taxon>
        <taxon>Dipodascomycetes</taxon>
        <taxon>Dipodascales</taxon>
        <taxon>Trichomonascaceae</taxon>
        <taxon>Wickerhamiella</taxon>
    </lineage>
</organism>
<dbReference type="GO" id="GO:0005524">
    <property type="term" value="F:ATP binding"/>
    <property type="evidence" value="ECO:0007669"/>
    <property type="project" value="UniProtKB-KW"/>
</dbReference>
<evidence type="ECO:0000256" key="3">
    <source>
        <dbReference type="ARBA" id="ARBA00022801"/>
    </source>
</evidence>
<sequence length="433" mass="49004">MEIEHALSVFGGIELRPTQRQIIEAVLDKHDVLVFMPTGSGKSLTFQLPAIADSTGCTLVISPLLALMDNQIQGLLAKGIYAATINHRTADETRQSIQKSLLKGQGPKLLYISPELACSDGFKTIVDQLVESSFLNRVVVDEAHCALEWGREFRKEYAQLGFFKAKYPDLQMMALTATATADARKKIASSLKLKNPKVFSTSVNRSNTHYEVNYVEDPTERLRSIIRFLKTYKKRIESVYGREKMPYPGCGLIYCRSRATTEQVAEQLRDSGIGAYAYHAKLEASEKERVMNRWLEGDPDYMVVVATIAFGMGVDKPDTRFVIHFDMPQNIEQFSQQTGRAGRDGKACLSILYYSLQGRNMGVRFARTEQEIESLKALALYGETITKCRHLSLASYFEQVPDKPHVWCEFACDICKSQRKVQKSYESWQDSFY</sequence>
<comment type="similarity">
    <text evidence="1 7">Belongs to the helicase family. RecQ subfamily.</text>
</comment>
<dbReference type="InterPro" id="IPR027417">
    <property type="entry name" value="P-loop_NTPase"/>
</dbReference>
<dbReference type="Pfam" id="PF16124">
    <property type="entry name" value="RecQ_Zn_bind"/>
    <property type="match status" value="1"/>
</dbReference>
<dbReference type="Pfam" id="PF00271">
    <property type="entry name" value="Helicase_C"/>
    <property type="match status" value="1"/>
</dbReference>
<dbReference type="PANTHER" id="PTHR13710">
    <property type="entry name" value="DNA HELICASE RECQ FAMILY MEMBER"/>
    <property type="match status" value="1"/>
</dbReference>
<evidence type="ECO:0000256" key="5">
    <source>
        <dbReference type="ARBA" id="ARBA00022840"/>
    </source>
</evidence>
<dbReference type="InterPro" id="IPR004589">
    <property type="entry name" value="DNA_helicase_ATP-dep_RecQ"/>
</dbReference>
<accession>A0A2T0FH31</accession>
<dbReference type="PROSITE" id="PS51194">
    <property type="entry name" value="HELICASE_CTER"/>
    <property type="match status" value="1"/>
</dbReference>
<dbReference type="NCBIfam" id="TIGR00614">
    <property type="entry name" value="recQ_fam"/>
    <property type="match status" value="1"/>
</dbReference>
<evidence type="ECO:0000256" key="6">
    <source>
        <dbReference type="ARBA" id="ARBA00034617"/>
    </source>
</evidence>
<keyword evidence="4 7" id="KW-0347">Helicase</keyword>
<dbReference type="Pfam" id="PF00270">
    <property type="entry name" value="DEAD"/>
    <property type="match status" value="1"/>
</dbReference>
<dbReference type="EC" id="5.6.2.4" evidence="7"/>
<dbReference type="GO" id="GO:0009378">
    <property type="term" value="F:four-way junction helicase activity"/>
    <property type="evidence" value="ECO:0007669"/>
    <property type="project" value="TreeGrafter"/>
</dbReference>
<dbReference type="GO" id="GO:0005694">
    <property type="term" value="C:chromosome"/>
    <property type="evidence" value="ECO:0007669"/>
    <property type="project" value="TreeGrafter"/>
</dbReference>
<dbReference type="GO" id="GO:0000724">
    <property type="term" value="P:double-strand break repair via homologous recombination"/>
    <property type="evidence" value="ECO:0007669"/>
    <property type="project" value="TreeGrafter"/>
</dbReference>
<evidence type="ECO:0000259" key="8">
    <source>
        <dbReference type="PROSITE" id="PS51192"/>
    </source>
</evidence>
<dbReference type="InterPro" id="IPR001650">
    <property type="entry name" value="Helicase_C-like"/>
</dbReference>
<dbReference type="InterPro" id="IPR011545">
    <property type="entry name" value="DEAD/DEAH_box_helicase_dom"/>
</dbReference>
<dbReference type="InterPro" id="IPR014001">
    <property type="entry name" value="Helicase_ATP-bd"/>
</dbReference>
<dbReference type="RefSeq" id="XP_024664253.1">
    <property type="nucleotide sequence ID" value="XM_024808485.1"/>
</dbReference>
<protein>
    <recommendedName>
        <fullName evidence="7">ATP-dependent DNA helicase</fullName>
        <ecNumber evidence="7">5.6.2.4</ecNumber>
    </recommendedName>
</protein>
<comment type="catalytic activity">
    <reaction evidence="6 7">
        <text>Couples ATP hydrolysis with the unwinding of duplex DNA by translocating in the 3'-5' direction.</text>
        <dbReference type="EC" id="5.6.2.4"/>
    </reaction>
</comment>
<reference evidence="10 11" key="1">
    <citation type="submission" date="2017-04" db="EMBL/GenBank/DDBJ databases">
        <title>Genome sequencing of [Candida] sorbophila.</title>
        <authorList>
            <person name="Ahn J.O."/>
        </authorList>
    </citation>
    <scope>NUCLEOTIDE SEQUENCE [LARGE SCALE GENOMIC DNA]</scope>
    <source>
        <strain evidence="10 11">DS02</strain>
    </source>
</reference>
<proteinExistence type="inferred from homology"/>
<gene>
    <name evidence="10" type="ORF">B9G98_01928</name>
</gene>
<dbReference type="InterPro" id="IPR032284">
    <property type="entry name" value="RecQ_Zn-bd"/>
</dbReference>
<evidence type="ECO:0000256" key="2">
    <source>
        <dbReference type="ARBA" id="ARBA00022741"/>
    </source>
</evidence>
<feature type="domain" description="Helicase ATP-binding" evidence="8">
    <location>
        <begin position="23"/>
        <end position="197"/>
    </location>
</feature>
<keyword evidence="3 7" id="KW-0378">Hydrolase</keyword>
<dbReference type="Proteomes" id="UP000238350">
    <property type="component" value="Unassembled WGS sequence"/>
</dbReference>
<comment type="subcellular location">
    <subcellularLocation>
        <location evidence="7">Nucleus</location>
    </subcellularLocation>
</comment>
<dbReference type="GeneID" id="36515676"/>
<dbReference type="SUPFAM" id="SSF52540">
    <property type="entry name" value="P-loop containing nucleoside triphosphate hydrolases"/>
    <property type="match status" value="1"/>
</dbReference>
<dbReference type="GO" id="GO:0005634">
    <property type="term" value="C:nucleus"/>
    <property type="evidence" value="ECO:0007669"/>
    <property type="project" value="UniProtKB-SubCell"/>
</dbReference>
<feature type="domain" description="Helicase C-terminal" evidence="9">
    <location>
        <begin position="224"/>
        <end position="392"/>
    </location>
</feature>
<evidence type="ECO:0000256" key="1">
    <source>
        <dbReference type="ARBA" id="ARBA00005446"/>
    </source>
</evidence>
<dbReference type="GO" id="GO:0003676">
    <property type="term" value="F:nucleic acid binding"/>
    <property type="evidence" value="ECO:0007669"/>
    <property type="project" value="InterPro"/>
</dbReference>
<dbReference type="OrthoDB" id="10261556at2759"/>
<dbReference type="AlphaFoldDB" id="A0A2T0FH31"/>
<dbReference type="Gene3D" id="3.40.50.300">
    <property type="entry name" value="P-loop containing nucleotide triphosphate hydrolases"/>
    <property type="match status" value="2"/>
</dbReference>
<evidence type="ECO:0000256" key="4">
    <source>
        <dbReference type="ARBA" id="ARBA00022806"/>
    </source>
</evidence>
<dbReference type="EMBL" id="NDIQ01000021">
    <property type="protein sequence ID" value="PRT54308.1"/>
    <property type="molecule type" value="Genomic_DNA"/>
</dbReference>
<keyword evidence="2 7" id="KW-0547">Nucleotide-binding</keyword>
<keyword evidence="11" id="KW-1185">Reference proteome</keyword>
<dbReference type="SMART" id="SM00490">
    <property type="entry name" value="HELICc"/>
    <property type="match status" value="1"/>
</dbReference>
<dbReference type="CDD" id="cd17920">
    <property type="entry name" value="DEXHc_RecQ"/>
    <property type="match status" value="1"/>
</dbReference>
<dbReference type="SMART" id="SM00487">
    <property type="entry name" value="DEXDc"/>
    <property type="match status" value="1"/>
</dbReference>
<keyword evidence="5 7" id="KW-0067">ATP-binding</keyword>
<comment type="caution">
    <text evidence="10">The sequence shown here is derived from an EMBL/GenBank/DDBJ whole genome shotgun (WGS) entry which is preliminary data.</text>
</comment>
<dbReference type="GO" id="GO:0005737">
    <property type="term" value="C:cytoplasm"/>
    <property type="evidence" value="ECO:0007669"/>
    <property type="project" value="TreeGrafter"/>
</dbReference>
<keyword evidence="7" id="KW-0539">Nucleus</keyword>
<name>A0A2T0FH31_9ASCO</name>
<evidence type="ECO:0000313" key="10">
    <source>
        <dbReference type="EMBL" id="PRT54308.1"/>
    </source>
</evidence>